<dbReference type="InterPro" id="IPR047150">
    <property type="entry name" value="SGT"/>
</dbReference>
<evidence type="ECO:0008006" key="6">
    <source>
        <dbReference type="Google" id="ProtNLM"/>
    </source>
</evidence>
<evidence type="ECO:0000256" key="1">
    <source>
        <dbReference type="ARBA" id="ARBA00022737"/>
    </source>
</evidence>
<evidence type="ECO:0000313" key="5">
    <source>
        <dbReference type="Proteomes" id="UP001431209"/>
    </source>
</evidence>
<proteinExistence type="predicted"/>
<dbReference type="SUPFAM" id="SSF48452">
    <property type="entry name" value="TPR-like"/>
    <property type="match status" value="1"/>
</dbReference>
<dbReference type="GO" id="GO:0072380">
    <property type="term" value="C:TRC complex"/>
    <property type="evidence" value="ECO:0007669"/>
    <property type="project" value="TreeGrafter"/>
</dbReference>
<keyword evidence="1" id="KW-0677">Repeat</keyword>
<dbReference type="GO" id="GO:0006620">
    <property type="term" value="P:post-translational protein targeting to endoplasmic reticulum membrane"/>
    <property type="evidence" value="ECO:0007669"/>
    <property type="project" value="TreeGrafter"/>
</dbReference>
<keyword evidence="2 3" id="KW-0802">TPR repeat</keyword>
<reference evidence="4 5" key="1">
    <citation type="submission" date="2024-03" db="EMBL/GenBank/DDBJ databases">
        <title>The Acrasis kona genome and developmental transcriptomes reveal deep origins of eukaryotic multicellular pathways.</title>
        <authorList>
            <person name="Sheikh S."/>
            <person name="Fu C.-J."/>
            <person name="Brown M.W."/>
            <person name="Baldauf S.L."/>
        </authorList>
    </citation>
    <scope>NUCLEOTIDE SEQUENCE [LARGE SCALE GENOMIC DNA]</scope>
    <source>
        <strain evidence="4 5">ATCC MYA-3509</strain>
    </source>
</reference>
<comment type="caution">
    <text evidence="4">The sequence shown here is derived from an EMBL/GenBank/DDBJ whole genome shotgun (WGS) entry which is preliminary data.</text>
</comment>
<dbReference type="Proteomes" id="UP001431209">
    <property type="component" value="Unassembled WGS sequence"/>
</dbReference>
<dbReference type="SMART" id="SM00028">
    <property type="entry name" value="TPR"/>
    <property type="match status" value="3"/>
</dbReference>
<accession>A0AAW2Z398</accession>
<dbReference type="AlphaFoldDB" id="A0AAW2Z398"/>
<dbReference type="GO" id="GO:0016020">
    <property type="term" value="C:membrane"/>
    <property type="evidence" value="ECO:0007669"/>
    <property type="project" value="TreeGrafter"/>
</dbReference>
<protein>
    <recommendedName>
        <fullName evidence="6">Tetratricopeptide repeat protein</fullName>
    </recommendedName>
</protein>
<dbReference type="PROSITE" id="PS50005">
    <property type="entry name" value="TPR"/>
    <property type="match status" value="1"/>
</dbReference>
<dbReference type="PANTHER" id="PTHR45831:SF2">
    <property type="entry name" value="LD24721P"/>
    <property type="match status" value="1"/>
</dbReference>
<dbReference type="PANTHER" id="PTHR45831">
    <property type="entry name" value="LD24721P"/>
    <property type="match status" value="1"/>
</dbReference>
<dbReference type="EMBL" id="JAOPGA020000950">
    <property type="protein sequence ID" value="KAL0483389.1"/>
    <property type="molecule type" value="Genomic_DNA"/>
</dbReference>
<dbReference type="InterPro" id="IPR011990">
    <property type="entry name" value="TPR-like_helical_dom_sf"/>
</dbReference>
<dbReference type="Pfam" id="PF13414">
    <property type="entry name" value="TPR_11"/>
    <property type="match status" value="1"/>
</dbReference>
<dbReference type="Gene3D" id="1.25.40.10">
    <property type="entry name" value="Tetratricopeptide repeat domain"/>
    <property type="match status" value="1"/>
</dbReference>
<name>A0AAW2Z398_9EUKA</name>
<feature type="repeat" description="TPR" evidence="3">
    <location>
        <begin position="73"/>
        <end position="106"/>
    </location>
</feature>
<gene>
    <name evidence="4" type="ORF">AKO1_014661</name>
</gene>
<dbReference type="InterPro" id="IPR019734">
    <property type="entry name" value="TPR_rpt"/>
</dbReference>
<evidence type="ECO:0000256" key="2">
    <source>
        <dbReference type="ARBA" id="ARBA00022803"/>
    </source>
</evidence>
<sequence length="314" mass="36768">MNNLAEQSKERGNKLFQERRYEQAIAEYIGAIELDGTNPVYYSNIAAAYVNVGNYDNAINYCKMAISKCDAFHKAHARMGKIYCDKKMFHQSLTCYELALKHDPHSANYKKQIDTLKSECNSQQKVKELFDLQMKLRTEKEDIERRMEANKTLRQARTYDCFQRGKCKDELIKINETRYRDTRRCKPLTFRIKVNEFYAAVRPIRTIVLNHDFTFTHDASFDIFNLDGFFFVSSSTIDYDVLTMYPARGHIYKVRILGKLTTPKMAILMDYEEEIDQLHVDTNVGDSFIENSNFSTLIYLNLQLQKHVDISILI</sequence>
<keyword evidence="5" id="KW-1185">Reference proteome</keyword>
<evidence type="ECO:0000313" key="4">
    <source>
        <dbReference type="EMBL" id="KAL0483389.1"/>
    </source>
</evidence>
<dbReference type="GO" id="GO:0060090">
    <property type="term" value="F:molecular adaptor activity"/>
    <property type="evidence" value="ECO:0007669"/>
    <property type="project" value="TreeGrafter"/>
</dbReference>
<organism evidence="4 5">
    <name type="scientific">Acrasis kona</name>
    <dbReference type="NCBI Taxonomy" id="1008807"/>
    <lineage>
        <taxon>Eukaryota</taxon>
        <taxon>Discoba</taxon>
        <taxon>Heterolobosea</taxon>
        <taxon>Tetramitia</taxon>
        <taxon>Eutetramitia</taxon>
        <taxon>Acrasidae</taxon>
        <taxon>Acrasis</taxon>
    </lineage>
</organism>
<evidence type="ECO:0000256" key="3">
    <source>
        <dbReference type="PROSITE-ProRule" id="PRU00339"/>
    </source>
</evidence>